<name>D8TDA4_SELML</name>
<evidence type="ECO:0000256" key="1">
    <source>
        <dbReference type="ARBA" id="ARBA00005184"/>
    </source>
</evidence>
<dbReference type="EMBL" id="GL377728">
    <property type="protein sequence ID" value="EFJ05355.1"/>
    <property type="molecule type" value="Genomic_DNA"/>
</dbReference>
<reference evidence="5 6" key="1">
    <citation type="journal article" date="2011" name="Science">
        <title>The Selaginella genome identifies genetic changes associated with the evolution of vascular plants.</title>
        <authorList>
            <person name="Banks J.A."/>
            <person name="Nishiyama T."/>
            <person name="Hasebe M."/>
            <person name="Bowman J.L."/>
            <person name="Gribskov M."/>
            <person name="dePamphilis C."/>
            <person name="Albert V.A."/>
            <person name="Aono N."/>
            <person name="Aoyama T."/>
            <person name="Ambrose B.A."/>
            <person name="Ashton N.W."/>
            <person name="Axtell M.J."/>
            <person name="Barker E."/>
            <person name="Barker M.S."/>
            <person name="Bennetzen J.L."/>
            <person name="Bonawitz N.D."/>
            <person name="Chapple C."/>
            <person name="Cheng C."/>
            <person name="Correa L.G."/>
            <person name="Dacre M."/>
            <person name="DeBarry J."/>
            <person name="Dreyer I."/>
            <person name="Elias M."/>
            <person name="Engstrom E.M."/>
            <person name="Estelle M."/>
            <person name="Feng L."/>
            <person name="Finet C."/>
            <person name="Floyd S.K."/>
            <person name="Frommer W.B."/>
            <person name="Fujita T."/>
            <person name="Gramzow L."/>
            <person name="Gutensohn M."/>
            <person name="Harholt J."/>
            <person name="Hattori M."/>
            <person name="Heyl A."/>
            <person name="Hirai T."/>
            <person name="Hiwatashi Y."/>
            <person name="Ishikawa M."/>
            <person name="Iwata M."/>
            <person name="Karol K.G."/>
            <person name="Koehler B."/>
            <person name="Kolukisaoglu U."/>
            <person name="Kubo M."/>
            <person name="Kurata T."/>
            <person name="Lalonde S."/>
            <person name="Li K."/>
            <person name="Li Y."/>
            <person name="Litt A."/>
            <person name="Lyons E."/>
            <person name="Manning G."/>
            <person name="Maruyama T."/>
            <person name="Michael T.P."/>
            <person name="Mikami K."/>
            <person name="Miyazaki S."/>
            <person name="Morinaga S."/>
            <person name="Murata T."/>
            <person name="Mueller-Roeber B."/>
            <person name="Nelson D.R."/>
            <person name="Obara M."/>
            <person name="Oguri Y."/>
            <person name="Olmstead R.G."/>
            <person name="Onodera N."/>
            <person name="Petersen B.L."/>
            <person name="Pils B."/>
            <person name="Prigge M."/>
            <person name="Rensing S.A."/>
            <person name="Riano-Pachon D.M."/>
            <person name="Roberts A.W."/>
            <person name="Sato Y."/>
            <person name="Scheller H.V."/>
            <person name="Schulz B."/>
            <person name="Schulz C."/>
            <person name="Shakirov E.V."/>
            <person name="Shibagaki N."/>
            <person name="Shinohara N."/>
            <person name="Shippen D.E."/>
            <person name="Soerensen I."/>
            <person name="Sotooka R."/>
            <person name="Sugimoto N."/>
            <person name="Sugita M."/>
            <person name="Sumikawa N."/>
            <person name="Tanurdzic M."/>
            <person name="Theissen G."/>
            <person name="Ulvskov P."/>
            <person name="Wakazuki S."/>
            <person name="Weng J.K."/>
            <person name="Willats W.W."/>
            <person name="Wipf D."/>
            <person name="Wolf P.G."/>
            <person name="Yang L."/>
            <person name="Zimmer A.D."/>
            <person name="Zhu Q."/>
            <person name="Mitros T."/>
            <person name="Hellsten U."/>
            <person name="Loque D."/>
            <person name="Otillar R."/>
            <person name="Salamov A."/>
            <person name="Schmutz J."/>
            <person name="Shapiro H."/>
            <person name="Lindquist E."/>
            <person name="Lucas S."/>
            <person name="Rokhsar D."/>
            <person name="Grigoriev I.V."/>
        </authorList>
    </citation>
    <scope>NUCLEOTIDE SEQUENCE [LARGE SCALE GENOMIC DNA]</scope>
</reference>
<feature type="non-terminal residue" evidence="5">
    <location>
        <position position="56"/>
    </location>
</feature>
<gene>
    <name evidence="5" type="ORF">SELMODRAFT_49812</name>
</gene>
<dbReference type="GO" id="GO:0042545">
    <property type="term" value="P:cell wall modification"/>
    <property type="evidence" value="ECO:0007669"/>
    <property type="project" value="InterPro"/>
</dbReference>
<dbReference type="InterPro" id="IPR000070">
    <property type="entry name" value="Pectinesterase_cat"/>
</dbReference>
<evidence type="ECO:0000313" key="6">
    <source>
        <dbReference type="Proteomes" id="UP000001514"/>
    </source>
</evidence>
<dbReference type="AlphaFoldDB" id="D8TDA4"/>
<dbReference type="InterPro" id="IPR011050">
    <property type="entry name" value="Pectin_lyase_fold/virulence"/>
</dbReference>
<keyword evidence="6" id="KW-1185">Reference proteome</keyword>
<dbReference type="Gramene" id="EFJ05355">
    <property type="protein sequence ID" value="EFJ05355"/>
    <property type="gene ID" value="SELMODRAFT_49812"/>
</dbReference>
<comment type="pathway">
    <text evidence="1">Glycan metabolism; pectin degradation; 2-dehydro-3-deoxy-D-gluconate from pectin: step 1/5.</text>
</comment>
<feature type="non-terminal residue" evidence="5">
    <location>
        <position position="1"/>
    </location>
</feature>
<dbReference type="HOGENOM" id="CLU_3020547_0_0_1"/>
<dbReference type="InterPro" id="IPR012334">
    <property type="entry name" value="Pectin_lyas_fold"/>
</dbReference>
<keyword evidence="3" id="KW-0063">Aspartyl esterase</keyword>
<sequence>AVVVQDGSGQFGWIQDAINAAPRMNPRRYVIHIKARVYREYVTVRSFHTNLMFVGD</sequence>
<evidence type="ECO:0000256" key="3">
    <source>
        <dbReference type="ARBA" id="ARBA00023085"/>
    </source>
</evidence>
<dbReference type="Proteomes" id="UP000001514">
    <property type="component" value="Unassembled WGS sequence"/>
</dbReference>
<organism evidence="6">
    <name type="scientific">Selaginella moellendorffii</name>
    <name type="common">Spikemoss</name>
    <dbReference type="NCBI Taxonomy" id="88036"/>
    <lineage>
        <taxon>Eukaryota</taxon>
        <taxon>Viridiplantae</taxon>
        <taxon>Streptophyta</taxon>
        <taxon>Embryophyta</taxon>
        <taxon>Tracheophyta</taxon>
        <taxon>Lycopodiopsida</taxon>
        <taxon>Selaginellales</taxon>
        <taxon>Selaginellaceae</taxon>
        <taxon>Selaginella</taxon>
    </lineage>
</organism>
<dbReference type="UniPathway" id="UPA00545">
    <property type="reaction ID" value="UER00823"/>
</dbReference>
<feature type="domain" description="Pectinesterase catalytic" evidence="4">
    <location>
        <begin position="1"/>
        <end position="56"/>
    </location>
</feature>
<dbReference type="Pfam" id="PF01095">
    <property type="entry name" value="Pectinesterase"/>
    <property type="match status" value="1"/>
</dbReference>
<evidence type="ECO:0000259" key="4">
    <source>
        <dbReference type="Pfam" id="PF01095"/>
    </source>
</evidence>
<keyword evidence="2" id="KW-0378">Hydrolase</keyword>
<dbReference type="Gene3D" id="2.160.20.10">
    <property type="entry name" value="Single-stranded right-handed beta-helix, Pectin lyase-like"/>
    <property type="match status" value="1"/>
</dbReference>
<dbReference type="PANTHER" id="PTHR31707">
    <property type="entry name" value="PECTINESTERASE"/>
    <property type="match status" value="1"/>
</dbReference>
<dbReference type="InParanoid" id="D8TDA4"/>
<protein>
    <recommendedName>
        <fullName evidence="4">Pectinesterase catalytic domain-containing protein</fullName>
    </recommendedName>
</protein>
<dbReference type="SUPFAM" id="SSF51126">
    <property type="entry name" value="Pectin lyase-like"/>
    <property type="match status" value="1"/>
</dbReference>
<evidence type="ECO:0000313" key="5">
    <source>
        <dbReference type="EMBL" id="EFJ05355.1"/>
    </source>
</evidence>
<evidence type="ECO:0000256" key="2">
    <source>
        <dbReference type="ARBA" id="ARBA00022801"/>
    </source>
</evidence>
<dbReference type="GO" id="GO:0045490">
    <property type="term" value="P:pectin catabolic process"/>
    <property type="evidence" value="ECO:0007669"/>
    <property type="project" value="UniProtKB-UniPathway"/>
</dbReference>
<dbReference type="KEGG" id="smo:SELMODRAFT_49812"/>
<dbReference type="GO" id="GO:0030599">
    <property type="term" value="F:pectinesterase activity"/>
    <property type="evidence" value="ECO:0007669"/>
    <property type="project" value="InterPro"/>
</dbReference>
<accession>D8TDA4</accession>
<proteinExistence type="predicted"/>